<organism evidence="1 2">
    <name type="scientific">Pyrenophora tritici-repentis</name>
    <dbReference type="NCBI Taxonomy" id="45151"/>
    <lineage>
        <taxon>Eukaryota</taxon>
        <taxon>Fungi</taxon>
        <taxon>Dikarya</taxon>
        <taxon>Ascomycota</taxon>
        <taxon>Pezizomycotina</taxon>
        <taxon>Dothideomycetes</taxon>
        <taxon>Pleosporomycetidae</taxon>
        <taxon>Pleosporales</taxon>
        <taxon>Pleosporineae</taxon>
        <taxon>Pleosporaceae</taxon>
        <taxon>Pyrenophora</taxon>
    </lineage>
</organism>
<proteinExistence type="predicted"/>
<evidence type="ECO:0000313" key="1">
    <source>
        <dbReference type="EMBL" id="KAF7567995.1"/>
    </source>
</evidence>
<dbReference type="EMBL" id="NQIK02000007">
    <property type="protein sequence ID" value="KAF7567995.1"/>
    <property type="molecule type" value="Genomic_DNA"/>
</dbReference>
<accession>A0A2W1F067</accession>
<comment type="caution">
    <text evidence="1">The sequence shown here is derived from an EMBL/GenBank/DDBJ whole genome shotgun (WGS) entry which is preliminary data.</text>
</comment>
<gene>
    <name evidence="1" type="ORF">PtrM4_126080</name>
</gene>
<dbReference type="AlphaFoldDB" id="A0A2W1F067"/>
<dbReference type="GeneID" id="90957341"/>
<dbReference type="Proteomes" id="UP000245464">
    <property type="component" value="Chromosome 7"/>
</dbReference>
<dbReference type="KEGG" id="ptrr:90957341"/>
<evidence type="ECO:0000313" key="2">
    <source>
        <dbReference type="Proteomes" id="UP000245464"/>
    </source>
</evidence>
<name>A0A2W1F067_9PLEO</name>
<protein>
    <submittedName>
        <fullName evidence="1">Uncharacterized protein</fullName>
    </submittedName>
</protein>
<dbReference type="RefSeq" id="XP_065960733.1">
    <property type="nucleotide sequence ID" value="XM_066108741.1"/>
</dbReference>
<reference evidence="1" key="1">
    <citation type="journal article" date="2018" name="BMC Genomics">
        <title>Comparative genomics of the wheat fungal pathogen Pyrenophora tritici-repentis reveals chromosomal variations and genome plasticity.</title>
        <authorList>
            <person name="Moolhuijzen P."/>
            <person name="See P.T."/>
            <person name="Hane J.K."/>
            <person name="Shi G."/>
            <person name="Liu Z."/>
            <person name="Oliver R.P."/>
            <person name="Moffat C.S."/>
        </authorList>
    </citation>
    <scope>NUCLEOTIDE SEQUENCE [LARGE SCALE GENOMIC DNA]</scope>
    <source>
        <strain evidence="1">M4</strain>
    </source>
</reference>
<sequence length="146" mass="15365">MVRLVVLLLRLVLTSELSKVLELRGGESGRGTRLEGAAEEQLRRQEGSEVHVEAGAGGLQIIAILVARVEPAGVDGHVVRPLRVPVAVAGLVRSKGTVGEAMVTAVHLPVEARLEARAAGGIVGAILLLHCEKMRGQAEAVPRVLR</sequence>